<comment type="caution">
    <text evidence="1">The sequence shown here is derived from an EMBL/GenBank/DDBJ whole genome shotgun (WGS) entry which is preliminary data.</text>
</comment>
<organism evidence="1 2">
    <name type="scientific">Oribacterium parvum</name>
    <dbReference type="NCBI Taxonomy" id="1501329"/>
    <lineage>
        <taxon>Bacteria</taxon>
        <taxon>Bacillati</taxon>
        <taxon>Bacillota</taxon>
        <taxon>Clostridia</taxon>
        <taxon>Lachnospirales</taxon>
        <taxon>Lachnospiraceae</taxon>
        <taxon>Oribacterium</taxon>
    </lineage>
</organism>
<dbReference type="AlphaFoldDB" id="A0A930GY00"/>
<name>A0A930GY00_9FIRM</name>
<accession>A0A930GY00</accession>
<proteinExistence type="predicted"/>
<protein>
    <submittedName>
        <fullName evidence="1">Glutaredoxin</fullName>
    </submittedName>
</protein>
<dbReference type="Proteomes" id="UP000709351">
    <property type="component" value="Unassembled WGS sequence"/>
</dbReference>
<evidence type="ECO:0000313" key="2">
    <source>
        <dbReference type="Proteomes" id="UP000709351"/>
    </source>
</evidence>
<reference evidence="1" key="1">
    <citation type="submission" date="2020-04" db="EMBL/GenBank/DDBJ databases">
        <title>Deep metagenomics examines the oral microbiome during advanced dental caries in children, revealing novel taxa and co-occurrences with host molecules.</title>
        <authorList>
            <person name="Baker J.L."/>
            <person name="Morton J.T."/>
            <person name="Dinis M."/>
            <person name="Alvarez R."/>
            <person name="Tran N.C."/>
            <person name="Knight R."/>
            <person name="Edlund A."/>
        </authorList>
    </citation>
    <scope>NUCLEOTIDE SEQUENCE</scope>
    <source>
        <strain evidence="1">JCVI_24_bin.2</strain>
    </source>
</reference>
<sequence>MKVQIVGSHLCPGCREILEEMKKRNVEVDFVNILEDFPSLKYYLMLREQEDCYAEIRKQALQSDYPENGRLGIPCMILPDGRKFLDMDEAIAALES</sequence>
<evidence type="ECO:0000313" key="1">
    <source>
        <dbReference type="EMBL" id="MBF1284131.1"/>
    </source>
</evidence>
<dbReference type="EMBL" id="JABZRD010000378">
    <property type="protein sequence ID" value="MBF1284131.1"/>
    <property type="molecule type" value="Genomic_DNA"/>
</dbReference>
<gene>
    <name evidence="1" type="ORF">HXM93_06345</name>
</gene>